<reference evidence="13" key="1">
    <citation type="journal article" date="2014" name="PLoS ONE">
        <title>The genome and linkage map of the northern pike (Esox lucius): conserved synteny revealed between the salmonid sister group and the Neoteleostei.</title>
        <authorList>
            <person name="Rondeau E.B."/>
            <person name="Minkley D.R."/>
            <person name="Leong J.S."/>
            <person name="Messmer A.M."/>
            <person name="Jantzen J.R."/>
            <person name="von Schalburg K.R."/>
            <person name="Lemon C."/>
            <person name="Bird N.H."/>
            <person name="Koop B.F."/>
        </authorList>
    </citation>
    <scope>NUCLEOTIDE SEQUENCE</scope>
</reference>
<dbReference type="OMA" id="KCVPHAE"/>
<dbReference type="GO" id="GO:0005524">
    <property type="term" value="F:ATP binding"/>
    <property type="evidence" value="ECO:0007669"/>
    <property type="project" value="InterPro"/>
</dbReference>
<feature type="region of interest" description="Disordered" evidence="8">
    <location>
        <begin position="207"/>
        <end position="229"/>
    </location>
</feature>
<reference evidence="12" key="4">
    <citation type="submission" date="2025-09" db="UniProtKB">
        <authorList>
            <consortium name="Ensembl"/>
        </authorList>
    </citation>
    <scope>IDENTIFICATION</scope>
</reference>
<dbReference type="GO" id="GO:0016787">
    <property type="term" value="F:hydrolase activity"/>
    <property type="evidence" value="ECO:0007669"/>
    <property type="project" value="UniProtKB-KW"/>
</dbReference>
<feature type="compositionally biased region" description="Polar residues" evidence="8">
    <location>
        <begin position="207"/>
        <end position="218"/>
    </location>
</feature>
<evidence type="ECO:0000256" key="1">
    <source>
        <dbReference type="ARBA" id="ARBA00004123"/>
    </source>
</evidence>
<dbReference type="AlphaFoldDB" id="A0A3P8XZQ9"/>
<dbReference type="InterPro" id="IPR001650">
    <property type="entry name" value="Helicase_C-like"/>
</dbReference>
<feature type="domain" description="Helicase ATP-binding" evidence="9">
    <location>
        <begin position="518"/>
        <end position="696"/>
    </location>
</feature>
<dbReference type="InterPro" id="IPR027417">
    <property type="entry name" value="P-loop_NTPase"/>
</dbReference>
<dbReference type="PROSITE" id="PS51192">
    <property type="entry name" value="HELICASE_ATP_BIND_1"/>
    <property type="match status" value="1"/>
</dbReference>
<dbReference type="CDD" id="cd18010">
    <property type="entry name" value="DEXHc_HARP_SMARCAL1"/>
    <property type="match status" value="1"/>
</dbReference>
<evidence type="ECO:0000313" key="12">
    <source>
        <dbReference type="Ensembl" id="ENSELUP00000009921.2"/>
    </source>
</evidence>
<dbReference type="InterPro" id="IPR014001">
    <property type="entry name" value="Helicase_ATP-bd"/>
</dbReference>
<dbReference type="CDD" id="cd18793">
    <property type="entry name" value="SF2_C_SNF"/>
    <property type="match status" value="1"/>
</dbReference>
<feature type="compositionally biased region" description="Polar residues" evidence="8">
    <location>
        <begin position="156"/>
        <end position="188"/>
    </location>
</feature>
<dbReference type="InterPro" id="IPR010003">
    <property type="entry name" value="HARP_dom"/>
</dbReference>
<evidence type="ECO:0000256" key="8">
    <source>
        <dbReference type="SAM" id="MobiDB-lite"/>
    </source>
</evidence>
<evidence type="ECO:0000256" key="4">
    <source>
        <dbReference type="ARBA" id="ARBA00023242"/>
    </source>
</evidence>
<evidence type="ECO:0000256" key="6">
    <source>
        <dbReference type="ARBA" id="ARBA00031896"/>
    </source>
</evidence>
<dbReference type="SUPFAM" id="SSF52540">
    <property type="entry name" value="P-loop containing nucleoside triphosphate hydrolases"/>
    <property type="match status" value="2"/>
</dbReference>
<dbReference type="STRING" id="8010.ENSELUP00000009921"/>
<organism evidence="12 13">
    <name type="scientific">Esox lucius</name>
    <name type="common">Northern pike</name>
    <dbReference type="NCBI Taxonomy" id="8010"/>
    <lineage>
        <taxon>Eukaryota</taxon>
        <taxon>Metazoa</taxon>
        <taxon>Chordata</taxon>
        <taxon>Craniata</taxon>
        <taxon>Vertebrata</taxon>
        <taxon>Euteleostomi</taxon>
        <taxon>Actinopterygii</taxon>
        <taxon>Neopterygii</taxon>
        <taxon>Teleostei</taxon>
        <taxon>Protacanthopterygii</taxon>
        <taxon>Esociformes</taxon>
        <taxon>Esocidae</taxon>
        <taxon>Esox</taxon>
    </lineage>
</organism>
<comment type="similarity">
    <text evidence="7">Belongs to the SNF2/RAD54 helicase family. SMARCAL1 subfamily.</text>
</comment>
<dbReference type="InterPro" id="IPR000330">
    <property type="entry name" value="SNF2_N"/>
</dbReference>
<evidence type="ECO:0000256" key="7">
    <source>
        <dbReference type="PROSITE-ProRule" id="PRU00800"/>
    </source>
</evidence>
<evidence type="ECO:0000256" key="5">
    <source>
        <dbReference type="ARBA" id="ARBA00029621"/>
    </source>
</evidence>
<dbReference type="FunCoup" id="A0A3P8XZQ9">
    <property type="interactions" value="811"/>
</dbReference>
<keyword evidence="3" id="KW-0378">Hydrolase</keyword>
<reference evidence="12" key="2">
    <citation type="submission" date="2020-02" db="EMBL/GenBank/DDBJ databases">
        <title>Esox lucius (northern pike) genome, fEsoLuc1, primary haplotype.</title>
        <authorList>
            <person name="Myers G."/>
            <person name="Karagic N."/>
            <person name="Meyer A."/>
            <person name="Pippel M."/>
            <person name="Reichard M."/>
            <person name="Winkler S."/>
            <person name="Tracey A."/>
            <person name="Sims Y."/>
            <person name="Howe K."/>
            <person name="Rhie A."/>
            <person name="Formenti G."/>
            <person name="Durbin R."/>
            <person name="Fedrigo O."/>
            <person name="Jarvis E.D."/>
        </authorList>
    </citation>
    <scope>NUCLEOTIDE SEQUENCE [LARGE SCALE GENOMIC DNA]</scope>
</reference>
<accession>A0A3P8XZQ9</accession>
<dbReference type="GO" id="GO:0006281">
    <property type="term" value="P:DNA repair"/>
    <property type="evidence" value="ECO:0007669"/>
    <property type="project" value="TreeGrafter"/>
</dbReference>
<feature type="domain" description="HARP" evidence="11">
    <location>
        <begin position="401"/>
        <end position="472"/>
    </location>
</feature>
<keyword evidence="4" id="KW-0539">Nucleus</keyword>
<feature type="compositionally biased region" description="Polar residues" evidence="8">
    <location>
        <begin position="32"/>
        <end position="58"/>
    </location>
</feature>
<proteinExistence type="inferred from homology"/>
<feature type="region of interest" description="Disordered" evidence="8">
    <location>
        <begin position="1006"/>
        <end position="1073"/>
    </location>
</feature>
<dbReference type="PROSITE" id="PS51194">
    <property type="entry name" value="HELICASE_CTER"/>
    <property type="match status" value="1"/>
</dbReference>
<dbReference type="PANTHER" id="PTHR45766:SF6">
    <property type="entry name" value="SWI_SNF-RELATED MATRIX-ASSOCIATED ACTIN-DEPENDENT REGULATOR OF CHROMATIN SUBFAMILY A-LIKE PROTEIN 1"/>
    <property type="match status" value="1"/>
</dbReference>
<evidence type="ECO:0000259" key="11">
    <source>
        <dbReference type="PROSITE" id="PS51467"/>
    </source>
</evidence>
<evidence type="ECO:0000259" key="10">
    <source>
        <dbReference type="PROSITE" id="PS51194"/>
    </source>
</evidence>
<dbReference type="PANTHER" id="PTHR45766">
    <property type="entry name" value="DNA ANNEALING HELICASE AND ENDONUCLEASE ZRANB3 FAMILY MEMBER"/>
    <property type="match status" value="1"/>
</dbReference>
<dbReference type="Pfam" id="PF07443">
    <property type="entry name" value="HARP"/>
    <property type="match status" value="2"/>
</dbReference>
<dbReference type="InterPro" id="IPR049730">
    <property type="entry name" value="SNF2/RAD54-like_C"/>
</dbReference>
<feature type="compositionally biased region" description="Low complexity" evidence="8">
    <location>
        <begin position="219"/>
        <end position="229"/>
    </location>
</feature>
<keyword evidence="13" id="KW-1185">Reference proteome</keyword>
<dbReference type="Ensembl" id="ENSELUT00000002999.3">
    <property type="protein sequence ID" value="ENSELUP00000009921.2"/>
    <property type="gene ID" value="ENSELUG00000010440.3"/>
</dbReference>
<feature type="domain" description="HARP" evidence="11">
    <location>
        <begin position="297"/>
        <end position="368"/>
    </location>
</feature>
<dbReference type="SMART" id="SM00490">
    <property type="entry name" value="HELICc"/>
    <property type="match status" value="1"/>
</dbReference>
<feature type="compositionally biased region" description="Low complexity" evidence="8">
    <location>
        <begin position="1014"/>
        <end position="1055"/>
    </location>
</feature>
<dbReference type="SMART" id="SM00487">
    <property type="entry name" value="DEXDc"/>
    <property type="match status" value="1"/>
</dbReference>
<evidence type="ECO:0000313" key="13">
    <source>
        <dbReference type="Proteomes" id="UP000265140"/>
    </source>
</evidence>
<protein>
    <recommendedName>
        <fullName evidence="2">SWI/SNF-related matrix-associated actin-dependent regulator of chromatin subfamily A-like protein 1</fullName>
    </recommendedName>
    <alternativeName>
        <fullName evidence="6">HepA-related protein</fullName>
    </alternativeName>
    <alternativeName>
        <fullName evidence="5">Sucrose nonfermenting protein 2-like 1</fullName>
    </alternativeName>
</protein>
<dbReference type="FunFam" id="3.40.50.300:FF:001036">
    <property type="entry name" value="SWI/SNF related, matrix associated, actin dependent regulator of chromatin, subfamily a like 1"/>
    <property type="match status" value="1"/>
</dbReference>
<dbReference type="GO" id="GO:0043596">
    <property type="term" value="C:nuclear replication fork"/>
    <property type="evidence" value="ECO:0007669"/>
    <property type="project" value="TreeGrafter"/>
</dbReference>
<feature type="region of interest" description="Disordered" evidence="8">
    <location>
        <begin position="119"/>
        <end position="188"/>
    </location>
</feature>
<feature type="compositionally biased region" description="Basic and acidic residues" evidence="8">
    <location>
        <begin position="9"/>
        <end position="18"/>
    </location>
</feature>
<evidence type="ECO:0000256" key="3">
    <source>
        <dbReference type="ARBA" id="ARBA00022801"/>
    </source>
</evidence>
<dbReference type="InParanoid" id="A0A3P8XZQ9"/>
<dbReference type="Pfam" id="PF00271">
    <property type="entry name" value="Helicase_C"/>
    <property type="match status" value="1"/>
</dbReference>
<feature type="domain" description="Helicase C-terminal" evidence="10">
    <location>
        <begin position="805"/>
        <end position="974"/>
    </location>
</feature>
<name>A0A3P8XZQ9_ESOLU</name>
<gene>
    <name evidence="12" type="primary">SMARCAL1</name>
</gene>
<dbReference type="Gene3D" id="3.40.50.300">
    <property type="entry name" value="P-loop containing nucleotide triphosphate hydrolases"/>
    <property type="match status" value="1"/>
</dbReference>
<dbReference type="GO" id="GO:0031297">
    <property type="term" value="P:replication fork processing"/>
    <property type="evidence" value="ECO:0007669"/>
    <property type="project" value="TreeGrafter"/>
</dbReference>
<dbReference type="InterPro" id="IPR038718">
    <property type="entry name" value="SNF2-like_sf"/>
</dbReference>
<dbReference type="PROSITE" id="PS51467">
    <property type="entry name" value="HARP"/>
    <property type="match status" value="2"/>
</dbReference>
<dbReference type="Gene3D" id="3.40.50.10810">
    <property type="entry name" value="Tandem AAA-ATPase domain"/>
    <property type="match status" value="1"/>
</dbReference>
<evidence type="ECO:0000259" key="9">
    <source>
        <dbReference type="PROSITE" id="PS51192"/>
    </source>
</evidence>
<comment type="subcellular location">
    <subcellularLocation>
        <location evidence="1">Nucleus</location>
    </subcellularLocation>
</comment>
<dbReference type="Pfam" id="PF00176">
    <property type="entry name" value="SNF2-rel_dom"/>
    <property type="match status" value="1"/>
</dbReference>
<dbReference type="Proteomes" id="UP000265140">
    <property type="component" value="Chromosome 20"/>
</dbReference>
<sequence>MSMSLTAEQQRKIEENRQRALARRAQRQAAQSKPQTPISRLNNPGSVPQQEISISSGPATLIATRRPGAVYHTPISDQDRRHNELSSGSKHKPGQHVSNIIGNKQIKLIDPLPLQKGQQSLKGLDVSSGGGPSAFKPQTNAASPPVVKPPPLKTISGPSTFGSAGVTGTRSSHGQGTKSPGVSSVFNPPQSNTAAYAVLKPPQSNTAAYAVSKSPQSKTAATSGPGPSASAMGCLSVFRPPPNVSSGLTSSSGSATVMFYGQGTQDGAKSTSIQMAVKRPPSTSGTNTSSSVPVKKPAVTVRGKCVSHSDERFRVEVGYHSELINVFKSIPSRNYDPVTKMWNFGLEDYHQLMEQATSISCVCLKPLEGMEGIDVSVASCRSRDGAALGALLKLGSGWQRPGAVLQGRAALVSRSRFQVDIGFHADVIAAFKRVPSKSYDMKTRIWSFLLEDYKMLMDALGAIPSVEVEPLPRAVIQVFSAQFESSQTRPSDVPDVDLTSIDSSLTRSLMPFQREGVNFAVSKEGRLLLADDMGLGKTVQAICIAAYYRKEWPLLVVAPSSVRFTWAEKQFEVKPRRWRTGSLLPETCGPAFRRWLPSVRPDSINVVVKGKDNLRCGLVNIVSYDLLSRMEKQQATKPFNVLIMDESHFLKNIKTARCKAALPLLKAAKRVILLSGTPAMSRPSELYTQILAVNPALFPRFHDFGTRYCDARQLPWGWDYSGSSNLVELKLMLEESLMLRRLKSDVLSQLPAKQRKVVTVTTDGVNSRTRSALAAAARQLAGGHNNKMKEKEALLVFFNHTAEAKIKAIIEYIHDMLECGRRKFLVFAHHRLVLDSITQELREKDISSIRIDGSTPSSDRQQLCDWFQSTEKSCVAVLSITAANMGITLHSAALVVFAELFWNPGVLIQAEDRVHRIGQTSNVDIHYLVAKGTADDYLWPMIQEKMNVLEQVGLSESNFSENAESTSFHSKDCQQRRITEMFQRSFTEEDTDDLDEALLLEAVKSWEDSSNPPGSSHTGSSHTGSSHTGSSHTGSSHTGSSHTGSSHTGSSHTGSDVAESPGKKRRIEDYFGR</sequence>
<evidence type="ECO:0000256" key="2">
    <source>
        <dbReference type="ARBA" id="ARBA00020162"/>
    </source>
</evidence>
<dbReference type="GeneTree" id="ENSGT00940000157608"/>
<reference evidence="12" key="3">
    <citation type="submission" date="2025-08" db="UniProtKB">
        <authorList>
            <consortium name="Ensembl"/>
        </authorList>
    </citation>
    <scope>IDENTIFICATION</scope>
</reference>
<dbReference type="Bgee" id="ENSELUG00000010440">
    <property type="expression patterns" value="Expressed in brain and 15 other cell types or tissues"/>
</dbReference>
<feature type="region of interest" description="Disordered" evidence="8">
    <location>
        <begin position="1"/>
        <end position="97"/>
    </location>
</feature>